<dbReference type="EMBL" id="OA570898">
    <property type="protein sequence ID" value="CAD7203627.1"/>
    <property type="molecule type" value="Genomic_DNA"/>
</dbReference>
<comment type="catalytic activity">
    <reaction evidence="16">
        <text>a 1,N(6)-etheno-2'-deoxyadenosine in single-stranded DNA + 2-oxoglutarate + O2 + H2O = a 2'-deoxyadenosine in single-stranded DNA + glyoxal + succinate + CO2</text>
        <dbReference type="Rhea" id="RHEA:70459"/>
        <dbReference type="Rhea" id="RHEA-COMP:17896"/>
        <dbReference type="Rhea" id="RHEA-COMP:17904"/>
        <dbReference type="ChEBI" id="CHEBI:15377"/>
        <dbReference type="ChEBI" id="CHEBI:15379"/>
        <dbReference type="ChEBI" id="CHEBI:16526"/>
        <dbReference type="ChEBI" id="CHEBI:16810"/>
        <dbReference type="ChEBI" id="CHEBI:30031"/>
        <dbReference type="ChEBI" id="CHEBI:34779"/>
        <dbReference type="ChEBI" id="CHEBI:90615"/>
        <dbReference type="ChEBI" id="CHEBI:189583"/>
    </reaction>
    <physiologicalReaction direction="left-to-right" evidence="16">
        <dbReference type="Rhea" id="RHEA:70460"/>
    </physiologicalReaction>
</comment>
<dbReference type="GO" id="GO:0051747">
    <property type="term" value="F:cytosine C-5 DNA demethylase activity"/>
    <property type="evidence" value="ECO:0007669"/>
    <property type="project" value="TreeGrafter"/>
</dbReference>
<evidence type="ECO:0000256" key="12">
    <source>
        <dbReference type="ARBA" id="ARBA00023204"/>
    </source>
</evidence>
<comment type="catalytic activity">
    <reaction evidence="14">
        <text>an N(1)-methyl-2'-deoxyadenosine in single-stranded DNA + 2-oxoglutarate + O2 = a 2'-deoxyadenosine in single-stranded DNA + formaldehyde + succinate + CO2 + H(+)</text>
        <dbReference type="Rhea" id="RHEA:70447"/>
        <dbReference type="Rhea" id="RHEA-COMP:17895"/>
        <dbReference type="Rhea" id="RHEA-COMP:17896"/>
        <dbReference type="ChEBI" id="CHEBI:15378"/>
        <dbReference type="ChEBI" id="CHEBI:15379"/>
        <dbReference type="ChEBI" id="CHEBI:16526"/>
        <dbReference type="ChEBI" id="CHEBI:16810"/>
        <dbReference type="ChEBI" id="CHEBI:16842"/>
        <dbReference type="ChEBI" id="CHEBI:30031"/>
        <dbReference type="ChEBI" id="CHEBI:90615"/>
        <dbReference type="ChEBI" id="CHEBI:139096"/>
    </reaction>
    <physiologicalReaction direction="left-to-right" evidence="14">
        <dbReference type="Rhea" id="RHEA:70448"/>
    </physiologicalReaction>
</comment>
<dbReference type="Gene3D" id="1.20.5.4770">
    <property type="match status" value="1"/>
</dbReference>
<dbReference type="GO" id="GO:0005730">
    <property type="term" value="C:nucleolus"/>
    <property type="evidence" value="ECO:0007669"/>
    <property type="project" value="UniProtKB-SubCell"/>
</dbReference>
<evidence type="ECO:0000256" key="28">
    <source>
        <dbReference type="ARBA" id="ARBA00081727"/>
    </source>
</evidence>
<dbReference type="InterPro" id="IPR002653">
    <property type="entry name" value="Znf_A20"/>
</dbReference>
<comment type="catalytic activity">
    <reaction evidence="18">
        <text>a 3,N(4)-etheno-2'-deoxycytidine in double-stranded DNA + 2-oxoglutarate + O2 + H2O = a 2'-deoxycytidine in double-stranded DNA + glyoxal + succinate + CO2</text>
        <dbReference type="Rhea" id="RHEA:70467"/>
        <dbReference type="Rhea" id="RHEA-COMP:17070"/>
        <dbReference type="Rhea" id="RHEA-COMP:17905"/>
        <dbReference type="ChEBI" id="CHEBI:15377"/>
        <dbReference type="ChEBI" id="CHEBI:15379"/>
        <dbReference type="ChEBI" id="CHEBI:16526"/>
        <dbReference type="ChEBI" id="CHEBI:16810"/>
        <dbReference type="ChEBI" id="CHEBI:30031"/>
        <dbReference type="ChEBI" id="CHEBI:34779"/>
        <dbReference type="ChEBI" id="CHEBI:85452"/>
        <dbReference type="ChEBI" id="CHEBI:189585"/>
    </reaction>
    <physiologicalReaction direction="left-to-right" evidence="18">
        <dbReference type="Rhea" id="RHEA:70468"/>
    </physiologicalReaction>
</comment>
<dbReference type="GO" id="GO:0008198">
    <property type="term" value="F:ferrous iron binding"/>
    <property type="evidence" value="ECO:0007669"/>
    <property type="project" value="TreeGrafter"/>
</dbReference>
<dbReference type="InterPro" id="IPR032852">
    <property type="entry name" value="ALKBH2"/>
</dbReference>
<dbReference type="AlphaFoldDB" id="A0A7R8VRS1"/>
<comment type="catalytic activity">
    <reaction evidence="21">
        <text>a 1,N(6)-etheno-2'-deoxyadenosine in double-stranded DNA + 2-oxoglutarate + O2 + H2O = a 2'-deoxyadenosine in double-stranded DNA + glyoxal + succinate + CO2</text>
        <dbReference type="Rhea" id="RHEA:70463"/>
        <dbReference type="Rhea" id="RHEA-COMP:17897"/>
        <dbReference type="Rhea" id="RHEA-COMP:17903"/>
        <dbReference type="ChEBI" id="CHEBI:15377"/>
        <dbReference type="ChEBI" id="CHEBI:15379"/>
        <dbReference type="ChEBI" id="CHEBI:16526"/>
        <dbReference type="ChEBI" id="CHEBI:16810"/>
        <dbReference type="ChEBI" id="CHEBI:30031"/>
        <dbReference type="ChEBI" id="CHEBI:34779"/>
        <dbReference type="ChEBI" id="CHEBI:90615"/>
        <dbReference type="ChEBI" id="CHEBI:189583"/>
    </reaction>
    <physiologicalReaction direction="left-to-right" evidence="21">
        <dbReference type="Rhea" id="RHEA:70464"/>
    </physiologicalReaction>
</comment>
<evidence type="ECO:0000256" key="11">
    <source>
        <dbReference type="ARBA" id="ARBA00023004"/>
    </source>
</evidence>
<evidence type="ECO:0000256" key="17">
    <source>
        <dbReference type="ARBA" id="ARBA00051376"/>
    </source>
</evidence>
<keyword evidence="5" id="KW-0227">DNA damage</keyword>
<keyword evidence="13" id="KW-0539">Nucleus</keyword>
<comment type="subunit">
    <text evidence="24">Interacts with PCNA homotrimer; this interaction is enhanced during the S-phase of the cell cycle. Interacts with nucleolar proteins NCL, UBTF and NPM1. Interacts with XRCC5-XRCC6 heterodimer.</text>
</comment>
<dbReference type="InterPro" id="IPR005123">
    <property type="entry name" value="Oxoglu/Fe-dep_dioxygenase_dom"/>
</dbReference>
<dbReference type="Gene3D" id="1.20.1050.80">
    <property type="entry name" value="VPS9 domain"/>
    <property type="match status" value="1"/>
</dbReference>
<evidence type="ECO:0000313" key="32">
    <source>
        <dbReference type="EMBL" id="CAD7203627.1"/>
    </source>
</evidence>
<comment type="catalytic activity">
    <reaction evidence="20">
        <text>a 3,N(4)-etheno-2'-deoxycytidine in single-stranded DNA + 2-oxoglutarate + O2 + H2O = a 2'-deoxycytidine in single-stranded DNA + glyoxal + succinate + CO2</text>
        <dbReference type="Rhea" id="RHEA:70471"/>
        <dbReference type="Rhea" id="RHEA-COMP:12846"/>
        <dbReference type="Rhea" id="RHEA-COMP:17906"/>
        <dbReference type="ChEBI" id="CHEBI:15377"/>
        <dbReference type="ChEBI" id="CHEBI:15379"/>
        <dbReference type="ChEBI" id="CHEBI:16526"/>
        <dbReference type="ChEBI" id="CHEBI:16810"/>
        <dbReference type="ChEBI" id="CHEBI:30031"/>
        <dbReference type="ChEBI" id="CHEBI:34779"/>
        <dbReference type="ChEBI" id="CHEBI:85452"/>
        <dbReference type="ChEBI" id="CHEBI:189585"/>
    </reaction>
    <physiologicalReaction direction="left-to-right" evidence="20">
        <dbReference type="Rhea" id="RHEA:70472"/>
    </physiologicalReaction>
</comment>
<feature type="binding site" evidence="29">
    <location>
        <position position="212"/>
    </location>
    <ligand>
        <name>2-oxoglutarate</name>
        <dbReference type="ChEBI" id="CHEBI:16810"/>
    </ligand>
</feature>
<dbReference type="SUPFAM" id="SSF109993">
    <property type="entry name" value="VPS9 domain"/>
    <property type="match status" value="1"/>
</dbReference>
<evidence type="ECO:0000256" key="25">
    <source>
        <dbReference type="ARBA" id="ARBA00066725"/>
    </source>
</evidence>
<dbReference type="InterPro" id="IPR041545">
    <property type="entry name" value="DUF5601"/>
</dbReference>
<evidence type="ECO:0000256" key="4">
    <source>
        <dbReference type="ARBA" id="ARBA00022723"/>
    </source>
</evidence>
<dbReference type="GO" id="GO:0005654">
    <property type="term" value="C:nucleoplasm"/>
    <property type="evidence" value="ECO:0007669"/>
    <property type="project" value="UniProtKB-SubCell"/>
</dbReference>
<keyword evidence="6" id="KW-0863">Zinc-finger</keyword>
<dbReference type="GO" id="GO:0008270">
    <property type="term" value="F:zinc ion binding"/>
    <property type="evidence" value="ECO:0007669"/>
    <property type="project" value="UniProtKB-KW"/>
</dbReference>
<evidence type="ECO:0000256" key="19">
    <source>
        <dbReference type="ARBA" id="ARBA00051755"/>
    </source>
</evidence>
<keyword evidence="12" id="KW-0234">DNA repair</keyword>
<evidence type="ECO:0000256" key="5">
    <source>
        <dbReference type="ARBA" id="ARBA00022763"/>
    </source>
</evidence>
<dbReference type="FunFam" id="2.60.120.590:FF:000004">
    <property type="entry name" value="DNA oxidative demethylase ALKBH2"/>
    <property type="match status" value="1"/>
</dbReference>
<dbReference type="InterPro" id="IPR037191">
    <property type="entry name" value="VPS9_dom_sf"/>
</dbReference>
<evidence type="ECO:0000256" key="7">
    <source>
        <dbReference type="ARBA" id="ARBA00022833"/>
    </source>
</evidence>
<comment type="catalytic activity">
    <reaction evidence="17">
        <text>an N(3)-methyl-2'-deoxycytidine in double-stranded DNA + 2-oxoglutarate + O2 = a 2'-deoxycytidine in double-stranded DNA + formaldehyde + succinate + CO2 + H(+)</text>
        <dbReference type="Rhea" id="RHEA:70439"/>
        <dbReference type="Rhea" id="RHEA-COMP:14237"/>
        <dbReference type="Rhea" id="RHEA-COMP:17070"/>
        <dbReference type="ChEBI" id="CHEBI:15378"/>
        <dbReference type="ChEBI" id="CHEBI:15379"/>
        <dbReference type="ChEBI" id="CHEBI:16526"/>
        <dbReference type="ChEBI" id="CHEBI:16810"/>
        <dbReference type="ChEBI" id="CHEBI:16842"/>
        <dbReference type="ChEBI" id="CHEBI:30031"/>
        <dbReference type="ChEBI" id="CHEBI:85452"/>
        <dbReference type="ChEBI" id="CHEBI:139075"/>
    </reaction>
    <physiologicalReaction direction="left-to-right" evidence="17">
        <dbReference type="Rhea" id="RHEA:70440"/>
    </physiologicalReaction>
</comment>
<dbReference type="Pfam" id="PF18151">
    <property type="entry name" value="DUF5601"/>
    <property type="match status" value="1"/>
</dbReference>
<feature type="binding site" evidence="29">
    <location>
        <position position="116"/>
    </location>
    <ligand>
        <name>2-oxoglutarate</name>
        <dbReference type="ChEBI" id="CHEBI:16810"/>
    </ligand>
</feature>
<evidence type="ECO:0000256" key="14">
    <source>
        <dbReference type="ARBA" id="ARBA00051010"/>
    </source>
</evidence>
<reference evidence="32" key="1">
    <citation type="submission" date="2020-11" db="EMBL/GenBank/DDBJ databases">
        <authorList>
            <person name="Tran Van P."/>
        </authorList>
    </citation>
    <scope>NUCLEOTIDE SEQUENCE</scope>
</reference>
<feature type="binding site" evidence="29">
    <location>
        <position position="194"/>
    </location>
    <ligand>
        <name>2-oxoglutarate</name>
        <dbReference type="ChEBI" id="CHEBI:16810"/>
    </ligand>
</feature>
<evidence type="ECO:0000256" key="15">
    <source>
        <dbReference type="ARBA" id="ARBA00051165"/>
    </source>
</evidence>
<evidence type="ECO:0000256" key="1">
    <source>
        <dbReference type="ARBA" id="ARBA00001954"/>
    </source>
</evidence>
<dbReference type="Gene3D" id="2.60.120.590">
    <property type="entry name" value="Alpha-ketoglutarate-dependent dioxygenase AlkB-like"/>
    <property type="match status" value="1"/>
</dbReference>
<gene>
    <name evidence="32" type="ORF">TDIB3V08_LOCUS9794</name>
</gene>
<evidence type="ECO:0000259" key="30">
    <source>
        <dbReference type="PROSITE" id="PS51036"/>
    </source>
</evidence>
<keyword evidence="10" id="KW-0560">Oxidoreductase</keyword>
<evidence type="ECO:0000256" key="21">
    <source>
        <dbReference type="ARBA" id="ARBA00052627"/>
    </source>
</evidence>
<dbReference type="PANTHER" id="PTHR31573">
    <property type="entry name" value="ALPHA-KETOGLUTARATE-DEPENDENT DIOXYGENASE ALKB HOMOLOG 2"/>
    <property type="match status" value="1"/>
</dbReference>
<keyword evidence="4" id="KW-0479">Metal-binding</keyword>
<evidence type="ECO:0000259" key="31">
    <source>
        <dbReference type="PROSITE" id="PS51471"/>
    </source>
</evidence>
<evidence type="ECO:0000256" key="20">
    <source>
        <dbReference type="ARBA" id="ARBA00052597"/>
    </source>
</evidence>
<dbReference type="GO" id="GO:0003677">
    <property type="term" value="F:DNA binding"/>
    <property type="evidence" value="ECO:0007669"/>
    <property type="project" value="InterPro"/>
</dbReference>
<dbReference type="SUPFAM" id="SSF57716">
    <property type="entry name" value="Glucocorticoid receptor-like (DNA-binding domain)"/>
    <property type="match status" value="1"/>
</dbReference>
<evidence type="ECO:0000256" key="26">
    <source>
        <dbReference type="ARBA" id="ARBA00072134"/>
    </source>
</evidence>
<feature type="domain" description="Fe2OG dioxygenase" evidence="31">
    <location>
        <begin position="109"/>
        <end position="215"/>
    </location>
</feature>
<evidence type="ECO:0000256" key="18">
    <source>
        <dbReference type="ARBA" id="ARBA00051434"/>
    </source>
</evidence>
<dbReference type="PROSITE" id="PS51471">
    <property type="entry name" value="FE2OG_OXY"/>
    <property type="match status" value="1"/>
</dbReference>
<dbReference type="PROSITE" id="PS51036">
    <property type="entry name" value="ZF_A20"/>
    <property type="match status" value="1"/>
</dbReference>
<evidence type="ECO:0000256" key="22">
    <source>
        <dbReference type="ARBA" id="ARBA00052800"/>
    </source>
</evidence>
<feature type="binding site" evidence="29">
    <location>
        <position position="118"/>
    </location>
    <ligand>
        <name>2-oxoglutarate</name>
        <dbReference type="ChEBI" id="CHEBI:16810"/>
    </ligand>
</feature>
<dbReference type="PANTHER" id="PTHR31573:SF1">
    <property type="entry name" value="DNA OXIDATIVE DEMETHYLASE ALKBH2"/>
    <property type="match status" value="1"/>
</dbReference>
<evidence type="ECO:0000256" key="2">
    <source>
        <dbReference type="ARBA" id="ARBA00004604"/>
    </source>
</evidence>
<proteinExistence type="predicted"/>
<evidence type="ECO:0000256" key="29">
    <source>
        <dbReference type="PIRSR" id="PIRSR632852-1"/>
    </source>
</evidence>
<evidence type="ECO:0000256" key="8">
    <source>
        <dbReference type="ARBA" id="ARBA00022842"/>
    </source>
</evidence>
<dbReference type="Pfam" id="PF13532">
    <property type="entry name" value="2OG-FeII_Oxy_2"/>
    <property type="match status" value="1"/>
</dbReference>
<dbReference type="SUPFAM" id="SSF51197">
    <property type="entry name" value="Clavaminate synthase-like"/>
    <property type="match status" value="1"/>
</dbReference>
<dbReference type="GO" id="GO:0006307">
    <property type="term" value="P:DNA alkylation repair"/>
    <property type="evidence" value="ECO:0007669"/>
    <property type="project" value="TreeGrafter"/>
</dbReference>
<sequence length="489" mass="56634">MEEELAELGKKVVWQKFSAEGLDMDYTLLLPASLASKILLCLERDVQYFSGNNAQVKVFGKWHPIPRQQVAFGDPGLFYTFSGNTIPAVSWPPVLIQIRDTLHRITGHYYNFVLVNRYRNGDDHIGEHRDNERGLDPASPIASLSLGQAREFVLKHGAVRKKIRDKRDIPPVKVLLQHGSLLMMNPPTNQIWYHSLPPRKSCPGVRINLTFRKLLQNVMYTTKNPSLRIKQDDLKCKNGCGYYGNSEWGGYCSQCYRKSVQHERLKKTDYEDRLQVTEKHARPSSTSFSKFEEKKRQQVEKKPKLLKMFKKSSSVKDTSRSEQWKEMYIGNPDLDKLKEESHSCFGSVGELVEKDVQKCIHSFNMSALKLADTRPIEELSELAQNFYQVFSKRMDASTIYKDVTQDRKEILLDYVEKYAMTFLYRILFCPPSTSDEEKDLAIQNRIRQLNWVNAKHLECRINETQSEVRDLVYTAITGIIALIEYGLDW</sequence>
<dbReference type="GO" id="GO:0035516">
    <property type="term" value="F:broad specificity oxidative DNA demethylase activity"/>
    <property type="evidence" value="ECO:0007669"/>
    <property type="project" value="UniProtKB-EC"/>
</dbReference>
<dbReference type="SMART" id="SM00259">
    <property type="entry name" value="ZnF_A20"/>
    <property type="match status" value="1"/>
</dbReference>
<comment type="catalytic activity">
    <reaction evidence="23">
        <text>a methylated nucleobase within DNA + 2-oxoglutarate + O2 = a nucleobase within DNA + formaldehyde + succinate + CO2</text>
        <dbReference type="Rhea" id="RHEA:30299"/>
        <dbReference type="Rhea" id="RHEA-COMP:12192"/>
        <dbReference type="Rhea" id="RHEA-COMP:12193"/>
        <dbReference type="ChEBI" id="CHEBI:15379"/>
        <dbReference type="ChEBI" id="CHEBI:16526"/>
        <dbReference type="ChEBI" id="CHEBI:16810"/>
        <dbReference type="ChEBI" id="CHEBI:16842"/>
        <dbReference type="ChEBI" id="CHEBI:30031"/>
        <dbReference type="ChEBI" id="CHEBI:32875"/>
        <dbReference type="ChEBI" id="CHEBI:64428"/>
        <dbReference type="EC" id="1.14.11.33"/>
    </reaction>
    <physiologicalReaction direction="left-to-right" evidence="23">
        <dbReference type="Rhea" id="RHEA:30300"/>
    </physiologicalReaction>
</comment>
<evidence type="ECO:0000256" key="23">
    <source>
        <dbReference type="ARBA" id="ARBA00053025"/>
    </source>
</evidence>
<keyword evidence="11" id="KW-0408">Iron</keyword>
<evidence type="ECO:0000256" key="13">
    <source>
        <dbReference type="ARBA" id="ARBA00023242"/>
    </source>
</evidence>
<evidence type="ECO:0000256" key="24">
    <source>
        <dbReference type="ARBA" id="ARBA00062909"/>
    </source>
</evidence>
<name>A0A7R8VRS1_TIMDO</name>
<keyword evidence="9" id="KW-0223">Dioxygenase</keyword>
<comment type="subcellular location">
    <subcellularLocation>
        <location evidence="2">Nucleus</location>
        <location evidence="2">Nucleolus</location>
    </subcellularLocation>
    <subcellularLocation>
        <location evidence="3">Nucleus</location>
        <location evidence="3">Nucleoplasm</location>
    </subcellularLocation>
</comment>
<evidence type="ECO:0000256" key="10">
    <source>
        <dbReference type="ARBA" id="ARBA00023002"/>
    </source>
</evidence>
<comment type="catalytic activity">
    <reaction evidence="19">
        <text>a 1,N(2)-etheno-2'-deoxyguanosine in double-stranded DNA + 2-oxoglutarate + O2 + H2O = a 2'-deoxyguanosine in double-stranded DNA + glyoxal + succinate + CO2</text>
        <dbReference type="Rhea" id="RHEA:70487"/>
        <dbReference type="Rhea" id="RHEA-COMP:17910"/>
        <dbReference type="Rhea" id="RHEA-COMP:17912"/>
        <dbReference type="ChEBI" id="CHEBI:15377"/>
        <dbReference type="ChEBI" id="CHEBI:15379"/>
        <dbReference type="ChEBI" id="CHEBI:16526"/>
        <dbReference type="ChEBI" id="CHEBI:16810"/>
        <dbReference type="ChEBI" id="CHEBI:30031"/>
        <dbReference type="ChEBI" id="CHEBI:34779"/>
        <dbReference type="ChEBI" id="CHEBI:85445"/>
        <dbReference type="ChEBI" id="CHEBI:189586"/>
    </reaction>
    <physiologicalReaction direction="left-to-right" evidence="19">
        <dbReference type="Rhea" id="RHEA:70488"/>
    </physiologicalReaction>
</comment>
<dbReference type="InterPro" id="IPR027450">
    <property type="entry name" value="AlkB-like"/>
</dbReference>
<evidence type="ECO:0000256" key="6">
    <source>
        <dbReference type="ARBA" id="ARBA00022771"/>
    </source>
</evidence>
<keyword evidence="8" id="KW-0460">Magnesium</keyword>
<evidence type="ECO:0000256" key="27">
    <source>
        <dbReference type="ARBA" id="ARBA00077989"/>
    </source>
</evidence>
<feature type="binding site" evidence="29">
    <location>
        <position position="210"/>
    </location>
    <ligand>
        <name>2-oxoglutarate</name>
        <dbReference type="ChEBI" id="CHEBI:16810"/>
    </ligand>
</feature>
<feature type="binding site" evidence="29">
    <location>
        <position position="128"/>
    </location>
    <ligand>
        <name>2-oxoglutarate</name>
        <dbReference type="ChEBI" id="CHEBI:16810"/>
    </ligand>
</feature>
<feature type="binding site" evidence="29">
    <location>
        <position position="206"/>
    </location>
    <ligand>
        <name>2-oxoglutarate</name>
        <dbReference type="ChEBI" id="CHEBI:16810"/>
    </ligand>
</feature>
<comment type="cofactor">
    <cofactor evidence="1">
        <name>Fe(2+)</name>
        <dbReference type="ChEBI" id="CHEBI:29033"/>
    </cofactor>
</comment>
<dbReference type="Pfam" id="PF01754">
    <property type="entry name" value="zf-A20"/>
    <property type="match status" value="1"/>
</dbReference>
<feature type="binding site" evidence="29">
    <location>
        <begin position="79"/>
        <end position="81"/>
    </location>
    <ligand>
        <name>substrate</name>
    </ligand>
</feature>
<organism evidence="32">
    <name type="scientific">Timema douglasi</name>
    <name type="common">Walking stick</name>
    <dbReference type="NCBI Taxonomy" id="61478"/>
    <lineage>
        <taxon>Eukaryota</taxon>
        <taxon>Metazoa</taxon>
        <taxon>Ecdysozoa</taxon>
        <taxon>Arthropoda</taxon>
        <taxon>Hexapoda</taxon>
        <taxon>Insecta</taxon>
        <taxon>Pterygota</taxon>
        <taxon>Neoptera</taxon>
        <taxon>Polyneoptera</taxon>
        <taxon>Phasmatodea</taxon>
        <taxon>Timematodea</taxon>
        <taxon>Timematoidea</taxon>
        <taxon>Timematidae</taxon>
        <taxon>Timema</taxon>
    </lineage>
</organism>
<keyword evidence="7" id="KW-0862">Zinc</keyword>
<accession>A0A7R8VRS1</accession>
<comment type="catalytic activity">
    <reaction evidence="22">
        <text>an N(1)-methyl-2'-deoxyadenosine in double-stranded DNA + 2-oxoglutarate + O2 = a 2'-deoxyadenosine in double-stranded DNA + formaldehyde + succinate + CO2 + H(+)</text>
        <dbReference type="Rhea" id="RHEA:70443"/>
        <dbReference type="Rhea" id="RHEA-COMP:14236"/>
        <dbReference type="Rhea" id="RHEA-COMP:17897"/>
        <dbReference type="ChEBI" id="CHEBI:15378"/>
        <dbReference type="ChEBI" id="CHEBI:15379"/>
        <dbReference type="ChEBI" id="CHEBI:16526"/>
        <dbReference type="ChEBI" id="CHEBI:16810"/>
        <dbReference type="ChEBI" id="CHEBI:16842"/>
        <dbReference type="ChEBI" id="CHEBI:30031"/>
        <dbReference type="ChEBI" id="CHEBI:90615"/>
        <dbReference type="ChEBI" id="CHEBI:139096"/>
    </reaction>
    <physiologicalReaction direction="left-to-right" evidence="22">
        <dbReference type="Rhea" id="RHEA:70444"/>
    </physiologicalReaction>
</comment>
<evidence type="ECO:0000256" key="3">
    <source>
        <dbReference type="ARBA" id="ARBA00004642"/>
    </source>
</evidence>
<evidence type="ECO:0000256" key="9">
    <source>
        <dbReference type="ARBA" id="ARBA00022964"/>
    </source>
</evidence>
<dbReference type="EC" id="1.14.11.33" evidence="25"/>
<comment type="catalytic activity">
    <reaction evidence="15">
        <text>an N(3)-methyl-2'-deoxycytidine in single-stranded DNA + 2-oxoglutarate + O2 = a 2'-deoxycytidine in single-stranded DNA + formaldehyde + succinate + CO2 + H(+)</text>
        <dbReference type="Rhea" id="RHEA:70435"/>
        <dbReference type="Rhea" id="RHEA-COMP:12846"/>
        <dbReference type="Rhea" id="RHEA-COMP:17894"/>
        <dbReference type="ChEBI" id="CHEBI:15378"/>
        <dbReference type="ChEBI" id="CHEBI:15379"/>
        <dbReference type="ChEBI" id="CHEBI:16526"/>
        <dbReference type="ChEBI" id="CHEBI:16810"/>
        <dbReference type="ChEBI" id="CHEBI:16842"/>
        <dbReference type="ChEBI" id="CHEBI:30031"/>
        <dbReference type="ChEBI" id="CHEBI:85452"/>
        <dbReference type="ChEBI" id="CHEBI:139075"/>
    </reaction>
    <physiologicalReaction direction="left-to-right" evidence="15">
        <dbReference type="Rhea" id="RHEA:70436"/>
    </physiologicalReaction>
</comment>
<dbReference type="InterPro" id="IPR037151">
    <property type="entry name" value="AlkB-like_sf"/>
</dbReference>
<protein>
    <recommendedName>
        <fullName evidence="26">DNA oxidative demethylase ALKBH2</fullName>
        <ecNumber evidence="25">1.14.11.33</ecNumber>
    </recommendedName>
    <alternativeName>
        <fullName evidence="27">Alkylated DNA repair protein alkB homolog 2</fullName>
    </alternativeName>
    <alternativeName>
        <fullName evidence="28">Alpha-ketoglutarate-dependent dioxygenase alkB homolog 2</fullName>
    </alternativeName>
</protein>
<evidence type="ECO:0000256" key="16">
    <source>
        <dbReference type="ARBA" id="ARBA00051189"/>
    </source>
</evidence>
<feature type="domain" description="A20-type" evidence="30">
    <location>
        <begin position="230"/>
        <end position="264"/>
    </location>
</feature>
<feature type="binding site" evidence="29">
    <location>
        <begin position="59"/>
        <end position="61"/>
    </location>
    <ligand>
        <name>substrate</name>
    </ligand>
</feature>
<dbReference type="Gene3D" id="1.10.246.120">
    <property type="match status" value="1"/>
</dbReference>